<keyword evidence="6" id="KW-1185">Reference proteome</keyword>
<feature type="region of interest" description="Disordered" evidence="1">
    <location>
        <begin position="1"/>
        <end position="32"/>
    </location>
</feature>
<feature type="region of interest" description="Disordered" evidence="1">
    <location>
        <begin position="49"/>
        <end position="95"/>
    </location>
</feature>
<feature type="domain" description="Putative E3 ubiquitin-protein ligase LIN ARM repeats" evidence="4">
    <location>
        <begin position="462"/>
        <end position="623"/>
    </location>
</feature>
<dbReference type="PANTHER" id="PTHR35549">
    <property type="entry name" value="OS04G0584500 PROTEIN"/>
    <property type="match status" value="1"/>
</dbReference>
<dbReference type="InterPro" id="IPR055566">
    <property type="entry name" value="ARM_LIN"/>
</dbReference>
<feature type="compositionally biased region" description="Basic and acidic residues" evidence="1">
    <location>
        <begin position="49"/>
        <end position="61"/>
    </location>
</feature>
<evidence type="ECO:0000313" key="6">
    <source>
        <dbReference type="Proteomes" id="UP001293254"/>
    </source>
</evidence>
<feature type="region of interest" description="Disordered" evidence="1">
    <location>
        <begin position="318"/>
        <end position="341"/>
    </location>
</feature>
<feature type="domain" description="Putative E3 ubiquitin-protein ligase LIN N-terminal" evidence="2">
    <location>
        <begin position="102"/>
        <end position="322"/>
    </location>
</feature>
<proteinExistence type="predicted"/>
<dbReference type="SUPFAM" id="SSF48371">
    <property type="entry name" value="ARM repeat"/>
    <property type="match status" value="1"/>
</dbReference>
<dbReference type="Pfam" id="PF23654">
    <property type="entry name" value="ARM_LIN_2nd"/>
    <property type="match status" value="1"/>
</dbReference>
<organism evidence="5 6">
    <name type="scientific">Sesamum alatum</name>
    <dbReference type="NCBI Taxonomy" id="300844"/>
    <lineage>
        <taxon>Eukaryota</taxon>
        <taxon>Viridiplantae</taxon>
        <taxon>Streptophyta</taxon>
        <taxon>Embryophyta</taxon>
        <taxon>Tracheophyta</taxon>
        <taxon>Spermatophyta</taxon>
        <taxon>Magnoliopsida</taxon>
        <taxon>eudicotyledons</taxon>
        <taxon>Gunneridae</taxon>
        <taxon>Pentapetalae</taxon>
        <taxon>asterids</taxon>
        <taxon>lamiids</taxon>
        <taxon>Lamiales</taxon>
        <taxon>Pedaliaceae</taxon>
        <taxon>Sesamum</taxon>
    </lineage>
</organism>
<feature type="compositionally biased region" description="Basic residues" evidence="1">
    <location>
        <begin position="18"/>
        <end position="30"/>
    </location>
</feature>
<dbReference type="Proteomes" id="UP001293254">
    <property type="component" value="Unassembled WGS sequence"/>
</dbReference>
<accession>A0AAE1Z1M9</accession>
<dbReference type="Pfam" id="PF23568">
    <property type="entry name" value="ARM_LIN"/>
    <property type="match status" value="1"/>
</dbReference>
<dbReference type="InterPro" id="IPR056514">
    <property type="entry name" value="ARM_LIN_2nd"/>
</dbReference>
<dbReference type="Gene3D" id="1.25.10.10">
    <property type="entry name" value="Leucine-rich Repeat Variant"/>
    <property type="match status" value="1"/>
</dbReference>
<reference evidence="5" key="1">
    <citation type="submission" date="2020-06" db="EMBL/GenBank/DDBJ databases">
        <authorList>
            <person name="Li T."/>
            <person name="Hu X."/>
            <person name="Zhang T."/>
            <person name="Song X."/>
            <person name="Zhang H."/>
            <person name="Dai N."/>
            <person name="Sheng W."/>
            <person name="Hou X."/>
            <person name="Wei L."/>
        </authorList>
    </citation>
    <scope>NUCLEOTIDE SEQUENCE</scope>
    <source>
        <strain evidence="5">3651</strain>
        <tissue evidence="5">Leaf</tissue>
    </source>
</reference>
<evidence type="ECO:0000259" key="3">
    <source>
        <dbReference type="Pfam" id="PF23628"/>
    </source>
</evidence>
<reference evidence="5" key="2">
    <citation type="journal article" date="2024" name="Plant">
        <title>Genomic evolution and insights into agronomic trait innovations of Sesamum species.</title>
        <authorList>
            <person name="Miao H."/>
            <person name="Wang L."/>
            <person name="Qu L."/>
            <person name="Liu H."/>
            <person name="Sun Y."/>
            <person name="Le M."/>
            <person name="Wang Q."/>
            <person name="Wei S."/>
            <person name="Zheng Y."/>
            <person name="Lin W."/>
            <person name="Duan Y."/>
            <person name="Cao H."/>
            <person name="Xiong S."/>
            <person name="Wang X."/>
            <person name="Wei L."/>
            <person name="Li C."/>
            <person name="Ma Q."/>
            <person name="Ju M."/>
            <person name="Zhao R."/>
            <person name="Li G."/>
            <person name="Mu C."/>
            <person name="Tian Q."/>
            <person name="Mei H."/>
            <person name="Zhang T."/>
            <person name="Gao T."/>
            <person name="Zhang H."/>
        </authorList>
    </citation>
    <scope>NUCLEOTIDE SEQUENCE</scope>
    <source>
        <strain evidence="5">3651</strain>
    </source>
</reference>
<evidence type="ECO:0000259" key="2">
    <source>
        <dbReference type="Pfam" id="PF23568"/>
    </source>
</evidence>
<name>A0AAE1Z1M9_9LAMI</name>
<protein>
    <recommendedName>
        <fullName evidence="7">E3 ubiquitin-protein ligase LIN</fullName>
    </recommendedName>
</protein>
<evidence type="ECO:0000256" key="1">
    <source>
        <dbReference type="SAM" id="MobiDB-lite"/>
    </source>
</evidence>
<feature type="compositionally biased region" description="Basic and acidic residues" evidence="1">
    <location>
        <begin position="7"/>
        <end position="17"/>
    </location>
</feature>
<dbReference type="InterPro" id="IPR016024">
    <property type="entry name" value="ARM-type_fold"/>
</dbReference>
<dbReference type="AlphaFoldDB" id="A0AAE1Z1M9"/>
<evidence type="ECO:0008006" key="7">
    <source>
        <dbReference type="Google" id="ProtNLM"/>
    </source>
</evidence>
<dbReference type="InterPro" id="IPR056512">
    <property type="entry name" value="LIN_N"/>
</dbReference>
<gene>
    <name evidence="5" type="ORF">Salat_0367000</name>
</gene>
<dbReference type="EMBL" id="JACGWO010000001">
    <property type="protein sequence ID" value="KAK4440321.1"/>
    <property type="molecule type" value="Genomic_DNA"/>
</dbReference>
<dbReference type="PANTHER" id="PTHR35549:SF3">
    <property type="entry name" value="E3 UBIQUITIN-PROTEIN LIGASE LIN"/>
    <property type="match status" value="1"/>
</dbReference>
<evidence type="ECO:0000259" key="4">
    <source>
        <dbReference type="Pfam" id="PF23654"/>
    </source>
</evidence>
<dbReference type="Pfam" id="PF23628">
    <property type="entry name" value="ARM_LIN_C"/>
    <property type="match status" value="1"/>
</dbReference>
<dbReference type="InterPro" id="IPR011989">
    <property type="entry name" value="ARM-like"/>
</dbReference>
<evidence type="ECO:0000313" key="5">
    <source>
        <dbReference type="EMBL" id="KAK4440321.1"/>
    </source>
</evidence>
<sequence>MASLHKLLSEEGFERQNSRKPKKKVKFKDRSRREDSIALPIYVCHDRTSFDSSRPRAEKALSLKTGSSVFSSRRGGSGSERSNAKSVAEKTPRRDEPAIDGVAVKAMISILSGYVGQYLSDENFRQSIKAKCRSCFEGRKKKQSDNEILAHLELGIQSIERLVESRDIKKEMDLDSLQKSIKILNIVASLDSNKSLTNDSYLSACAHLYLSIVYKIAKNDKIAARHLLQVFSVSPFLARTHLLPELWEHFFLPHLLHLKIWFNKELDVLATSGYVDKDKRIKALNELYNCQMDTGTAKFAQYYMDWLKFGGQAPPIPSVPLPWKPRSRRKSSDSSTSFHSTSNKSLYQAVFGPIVKGRSMDLDNGNEDSKNVWDIEVGEEVRRAEEDIKHCSHVEKKAVAHRRSSSLSCRIEKADVWPDGQKSDYFRFLACRTESKKCLAEGNYVSNNETVKHDANIHVFELNDTTRAIATICSSESLTDCEMAIRTVSEAWLNSHGDKVIETSLSQVSVIQGIMEVLYVSNDDEILELAVSILAELATKSEMNRRCILNSDPQLDVSIRLLRSSSLFLKAAALLYLVKPKAKQMISLEWIPLVLRVLEFGDQLQTLFSVRCIPYEAAYYFLDQLLTGFDEDKNLENARQIISVGGLSLLVRRMDEGNTREKSRAASVLHYCIQADGSCRHYLAKNLKKETVVSLLVLERHSNSHALALLTELLRLSWRNGRIESLTGLIKGWDCLNTMHILLFNLQRARPKQRPIIAVILLQLDLMGDPMEHSVYREEAVDAIVKALDCWVFDEKVQEQSARALLILGGHFSYSGEPEVETWLLRKAAVNENTGNTLYTHMTEEDKTMENWQRKTATALLTSGNRRLIAALSDAMAHSIPCLARASLVTVCWISSSLDSLEDKDLHSAACSILVPQLIECLKDKTTAEEKILASFSLHNLRKGTGNTVKPNQTRPDISWGLTTSILDNTVFHNSSDNFSRLEKEEVLGCLHKLSRITWTARELISVVTTTMSRDSFP</sequence>
<comment type="caution">
    <text evidence="5">The sequence shown here is derived from an EMBL/GenBank/DDBJ whole genome shotgun (WGS) entry which is preliminary data.</text>
</comment>
<feature type="domain" description="Putative E3 ubiquitin-protein ligase LIN ARM-like" evidence="3">
    <location>
        <begin position="624"/>
        <end position="958"/>
    </location>
</feature>